<evidence type="ECO:0000313" key="2">
    <source>
        <dbReference type="EMBL" id="GAA2036901.1"/>
    </source>
</evidence>
<organism evidence="2 3">
    <name type="scientific">Catenulispora yoronensis</name>
    <dbReference type="NCBI Taxonomy" id="450799"/>
    <lineage>
        <taxon>Bacteria</taxon>
        <taxon>Bacillati</taxon>
        <taxon>Actinomycetota</taxon>
        <taxon>Actinomycetes</taxon>
        <taxon>Catenulisporales</taxon>
        <taxon>Catenulisporaceae</taxon>
        <taxon>Catenulispora</taxon>
    </lineage>
</organism>
<protein>
    <submittedName>
        <fullName evidence="2">DUF5926 family protein</fullName>
    </submittedName>
</protein>
<dbReference type="RefSeq" id="WP_344667368.1">
    <property type="nucleotide sequence ID" value="NZ_BAAAQN010000024.1"/>
</dbReference>
<keyword evidence="3" id="KW-1185">Reference proteome</keyword>
<dbReference type="Proteomes" id="UP001500751">
    <property type="component" value="Unassembled WGS sequence"/>
</dbReference>
<proteinExistence type="predicted"/>
<reference evidence="2 3" key="1">
    <citation type="journal article" date="2019" name="Int. J. Syst. Evol. Microbiol.">
        <title>The Global Catalogue of Microorganisms (GCM) 10K type strain sequencing project: providing services to taxonomists for standard genome sequencing and annotation.</title>
        <authorList>
            <consortium name="The Broad Institute Genomics Platform"/>
            <consortium name="The Broad Institute Genome Sequencing Center for Infectious Disease"/>
            <person name="Wu L."/>
            <person name="Ma J."/>
        </authorList>
    </citation>
    <scope>NUCLEOTIDE SEQUENCE [LARGE SCALE GENOMIC DNA]</scope>
    <source>
        <strain evidence="2 3">JCM 16014</strain>
    </source>
</reference>
<feature type="domain" description="DUF5926" evidence="1">
    <location>
        <begin position="66"/>
        <end position="330"/>
    </location>
</feature>
<dbReference type="InterPro" id="IPR004027">
    <property type="entry name" value="SEC_C_motif"/>
</dbReference>
<sequence length="330" mass="35261">MGKKSSRAAKAGAAKVGVPADGEIPVVGGREECPCGSGRRYKACHGREASAAAQQQAAEVTAAKRPFEGLPGETDIVAMRELVPAATAPLKLLGEHADRKITLATVLPMAAPAVHRDTGEIMLALQTLATSGDPDRDLADALLRALDSEPGTVVDSAAPSADGPRLRDLLDTSAEGLDITVHDDFGFWIIDGADVSAEAQMSLEHANAAAYPTKKLESVPSAYWTRIREKGHLRWVMPYEEEKLMDALARLHAAKQSNLGEGTRYVGAFRACGLVVPVWDLPKEMEASEIEKPAAEFAERLAKALADETPLSNEERRARAGLVSRQVTLR</sequence>
<evidence type="ECO:0000313" key="3">
    <source>
        <dbReference type="Proteomes" id="UP001500751"/>
    </source>
</evidence>
<evidence type="ECO:0000259" key="1">
    <source>
        <dbReference type="Pfam" id="PF19348"/>
    </source>
</evidence>
<gene>
    <name evidence="2" type="ORF">GCM10009839_42470</name>
</gene>
<name>A0ABN2UHZ5_9ACTN</name>
<dbReference type="Pfam" id="PF19348">
    <property type="entry name" value="DUF5926"/>
    <property type="match status" value="1"/>
</dbReference>
<dbReference type="Gene3D" id="3.10.450.50">
    <property type="match status" value="1"/>
</dbReference>
<dbReference type="InterPro" id="IPR045970">
    <property type="entry name" value="DUF5926"/>
</dbReference>
<dbReference type="Pfam" id="PF02810">
    <property type="entry name" value="SEC-C"/>
    <property type="match status" value="1"/>
</dbReference>
<dbReference type="EMBL" id="BAAAQN010000024">
    <property type="protein sequence ID" value="GAA2036901.1"/>
    <property type="molecule type" value="Genomic_DNA"/>
</dbReference>
<dbReference type="SUPFAM" id="SSF103642">
    <property type="entry name" value="Sec-C motif"/>
    <property type="match status" value="1"/>
</dbReference>
<accession>A0ABN2UHZ5</accession>
<comment type="caution">
    <text evidence="2">The sequence shown here is derived from an EMBL/GenBank/DDBJ whole genome shotgun (WGS) entry which is preliminary data.</text>
</comment>